<dbReference type="SMART" id="SM00304">
    <property type="entry name" value="HAMP"/>
    <property type="match status" value="1"/>
</dbReference>
<dbReference type="EMBL" id="FONX01000017">
    <property type="protein sequence ID" value="SFF21715.1"/>
    <property type="molecule type" value="Genomic_DNA"/>
</dbReference>
<comment type="similarity">
    <text evidence="3">Belongs to the methyl-accepting chemotaxis (MCP) protein family.</text>
</comment>
<dbReference type="PRINTS" id="PR00260">
    <property type="entry name" value="CHEMTRNSDUCR"/>
</dbReference>
<feature type="transmembrane region" description="Helical" evidence="6">
    <location>
        <begin position="12"/>
        <end position="29"/>
    </location>
</feature>
<dbReference type="PANTHER" id="PTHR43531:SF14">
    <property type="entry name" value="METHYL-ACCEPTING CHEMOTAXIS PROTEIN I-RELATED"/>
    <property type="match status" value="1"/>
</dbReference>
<dbReference type="PROSITE" id="PS50885">
    <property type="entry name" value="HAMP"/>
    <property type="match status" value="1"/>
</dbReference>
<gene>
    <name evidence="9" type="ORF">SAMN04489711_11749</name>
</gene>
<feature type="domain" description="HAMP" evidence="8">
    <location>
        <begin position="210"/>
        <end position="262"/>
    </location>
</feature>
<dbReference type="SUPFAM" id="SSF58104">
    <property type="entry name" value="Methyl-accepting chemotaxis protein (MCP) signaling domain"/>
    <property type="match status" value="1"/>
</dbReference>
<dbReference type="InterPro" id="IPR051310">
    <property type="entry name" value="MCP_chemotaxis"/>
</dbReference>
<evidence type="ECO:0000256" key="2">
    <source>
        <dbReference type="ARBA" id="ARBA00022481"/>
    </source>
</evidence>
<accession>A0A1I2GVK5</accession>
<dbReference type="GO" id="GO:0004888">
    <property type="term" value="F:transmembrane signaling receptor activity"/>
    <property type="evidence" value="ECO:0007669"/>
    <property type="project" value="InterPro"/>
</dbReference>
<feature type="region of interest" description="Disordered" evidence="5">
    <location>
        <begin position="519"/>
        <end position="588"/>
    </location>
</feature>
<evidence type="ECO:0000256" key="3">
    <source>
        <dbReference type="ARBA" id="ARBA00029447"/>
    </source>
</evidence>
<dbReference type="GO" id="GO:0007165">
    <property type="term" value="P:signal transduction"/>
    <property type="evidence" value="ECO:0007669"/>
    <property type="project" value="UniProtKB-KW"/>
</dbReference>
<keyword evidence="6" id="KW-1133">Transmembrane helix</keyword>
<dbReference type="SMART" id="SM00283">
    <property type="entry name" value="MA"/>
    <property type="match status" value="1"/>
</dbReference>
<keyword evidence="6" id="KW-0472">Membrane</keyword>
<dbReference type="PROSITE" id="PS50111">
    <property type="entry name" value="CHEMOTAXIS_TRANSDUC_2"/>
    <property type="match status" value="1"/>
</dbReference>
<evidence type="ECO:0000256" key="6">
    <source>
        <dbReference type="SAM" id="Phobius"/>
    </source>
</evidence>
<dbReference type="InterPro" id="IPR047347">
    <property type="entry name" value="YvaQ-like_sensor"/>
</dbReference>
<dbReference type="Pfam" id="PF00015">
    <property type="entry name" value="MCPsignal"/>
    <property type="match status" value="1"/>
</dbReference>
<organism evidence="9 10">
    <name type="scientific">Paracidovorax wautersii</name>
    <dbReference type="NCBI Taxonomy" id="1177982"/>
    <lineage>
        <taxon>Bacteria</taxon>
        <taxon>Pseudomonadati</taxon>
        <taxon>Pseudomonadota</taxon>
        <taxon>Betaproteobacteria</taxon>
        <taxon>Burkholderiales</taxon>
        <taxon>Comamonadaceae</taxon>
        <taxon>Paracidovorax</taxon>
    </lineage>
</organism>
<evidence type="ECO:0000259" key="7">
    <source>
        <dbReference type="PROSITE" id="PS50111"/>
    </source>
</evidence>
<evidence type="ECO:0000313" key="10">
    <source>
        <dbReference type="Proteomes" id="UP000199119"/>
    </source>
</evidence>
<name>A0A1I2GVK5_9BURK</name>
<reference evidence="10" key="1">
    <citation type="submission" date="2016-10" db="EMBL/GenBank/DDBJ databases">
        <authorList>
            <person name="Varghese N."/>
            <person name="Submissions S."/>
        </authorList>
    </citation>
    <scope>NUCLEOTIDE SEQUENCE [LARGE SCALE GENOMIC DNA]</scope>
    <source>
        <strain evidence="10">DSM 27981</strain>
    </source>
</reference>
<keyword evidence="6" id="KW-0812">Transmembrane</keyword>
<feature type="compositionally biased region" description="Low complexity" evidence="5">
    <location>
        <begin position="525"/>
        <end position="556"/>
    </location>
</feature>
<dbReference type="Proteomes" id="UP000199119">
    <property type="component" value="Unassembled WGS sequence"/>
</dbReference>
<feature type="compositionally biased region" description="Low complexity" evidence="5">
    <location>
        <begin position="564"/>
        <end position="582"/>
    </location>
</feature>
<evidence type="ECO:0000313" key="9">
    <source>
        <dbReference type="EMBL" id="SFF21715.1"/>
    </source>
</evidence>
<dbReference type="CDD" id="cd11386">
    <property type="entry name" value="MCP_signal"/>
    <property type="match status" value="1"/>
</dbReference>
<keyword evidence="2" id="KW-0488">Methylation</keyword>
<dbReference type="GO" id="GO:0005886">
    <property type="term" value="C:plasma membrane"/>
    <property type="evidence" value="ECO:0007669"/>
    <property type="project" value="TreeGrafter"/>
</dbReference>
<dbReference type="InterPro" id="IPR004090">
    <property type="entry name" value="Chemotax_Me-accpt_rcpt"/>
</dbReference>
<comment type="subcellular location">
    <subcellularLocation>
        <location evidence="1">Membrane</location>
    </subcellularLocation>
</comment>
<dbReference type="InterPro" id="IPR003660">
    <property type="entry name" value="HAMP_dom"/>
</dbReference>
<dbReference type="AlphaFoldDB" id="A0A1I2GVK5"/>
<dbReference type="STRING" id="1177982.SAMN04489711_11749"/>
<dbReference type="FunFam" id="1.10.287.950:FF:000001">
    <property type="entry name" value="Methyl-accepting chemotaxis sensory transducer"/>
    <property type="match status" value="1"/>
</dbReference>
<dbReference type="PANTHER" id="PTHR43531">
    <property type="entry name" value="PROTEIN ICFG"/>
    <property type="match status" value="1"/>
</dbReference>
<evidence type="ECO:0000256" key="4">
    <source>
        <dbReference type="PROSITE-ProRule" id="PRU00284"/>
    </source>
</evidence>
<proteinExistence type="inferred from homology"/>
<dbReference type="GO" id="GO:0006935">
    <property type="term" value="P:chemotaxis"/>
    <property type="evidence" value="ECO:0007669"/>
    <property type="project" value="InterPro"/>
</dbReference>
<evidence type="ECO:0000256" key="1">
    <source>
        <dbReference type="ARBA" id="ARBA00004370"/>
    </source>
</evidence>
<sequence length="588" mass="61529">MQRLSISSQIRLLGMIFIIALLGLMGGAVQRFQSTQTLFNEALDLTKERLARALNIEGIAKANIVRIRVVAYTSDPALEGLLSSDMREAVDAYRKELETFNAQPQSAAEKAALKLLIEQGGAAINAAEEMRKLKAAGRLEDARLLMSQRFDPAAKLAMDGAAQLQQLQRDAATRLQESLAESNRKATLWFIGLGLAGMVFVFALLEMLRRQITTALDDVVQFATRVAKGDLTGSMASSRQDELGTLVRAMGSMKESLAALVSQVRQAGGRIQTQADDITRGSAELSSRTDQTASNLEETAASMEELTATIGSSTEAAQQANQLAGAAAQAAARGEQVVGHVVSSMQRITDNSRQISDIIGVIDGIAFQTNILALNAAVEAARAGEQGRGFAVVASEVRALAGRSADAAKQIKALITTSVDTVQAGSDQVAEAGKSMEEIIGSVRRVSDLIGEITAASVEQRDGIGQVNQAVGHLEQMTQQNSALVQESASAATVLSEQAKALNVAVSVFQIEAGAQAPYAPPPATSAAPVQPKASIARPAAKAPAKPAVAAPQPGKIAQAQLGTNATGASRSARSGASASDNGDWESF</sequence>
<dbReference type="CDD" id="cd19411">
    <property type="entry name" value="MCP2201-like_sensor"/>
    <property type="match status" value="1"/>
</dbReference>
<dbReference type="Pfam" id="PF00672">
    <property type="entry name" value="HAMP"/>
    <property type="match status" value="1"/>
</dbReference>
<keyword evidence="4" id="KW-0807">Transducer</keyword>
<keyword evidence="10" id="KW-1185">Reference proteome</keyword>
<evidence type="ECO:0000259" key="8">
    <source>
        <dbReference type="PROSITE" id="PS50885"/>
    </source>
</evidence>
<evidence type="ECO:0000256" key="5">
    <source>
        <dbReference type="SAM" id="MobiDB-lite"/>
    </source>
</evidence>
<dbReference type="InterPro" id="IPR004089">
    <property type="entry name" value="MCPsignal_dom"/>
</dbReference>
<protein>
    <submittedName>
        <fullName evidence="9">Methyl-accepting chemotaxis protein</fullName>
    </submittedName>
</protein>
<feature type="domain" description="Methyl-accepting transducer" evidence="7">
    <location>
        <begin position="267"/>
        <end position="496"/>
    </location>
</feature>
<feature type="compositionally biased region" description="Polar residues" evidence="5">
    <location>
        <begin position="284"/>
        <end position="294"/>
    </location>
</feature>
<feature type="transmembrane region" description="Helical" evidence="6">
    <location>
        <begin position="186"/>
        <end position="205"/>
    </location>
</feature>
<dbReference type="Gene3D" id="1.10.287.950">
    <property type="entry name" value="Methyl-accepting chemotaxis protein"/>
    <property type="match status" value="1"/>
</dbReference>
<feature type="region of interest" description="Disordered" evidence="5">
    <location>
        <begin position="272"/>
        <end position="294"/>
    </location>
</feature>
<dbReference type="CDD" id="cd06225">
    <property type="entry name" value="HAMP"/>
    <property type="match status" value="1"/>
</dbReference>